<feature type="compositionally biased region" description="Basic and acidic residues" evidence="3">
    <location>
        <begin position="151"/>
        <end position="167"/>
    </location>
</feature>
<name>A0A367YTC4_9ACTN</name>
<evidence type="ECO:0000313" key="7">
    <source>
        <dbReference type="EMBL" id="RCK69143.1"/>
    </source>
</evidence>
<protein>
    <submittedName>
        <fullName evidence="7">Glycosyltransferase</fullName>
    </submittedName>
</protein>
<dbReference type="CDD" id="cd14686">
    <property type="entry name" value="bZIP"/>
    <property type="match status" value="1"/>
</dbReference>
<dbReference type="CDD" id="cd03794">
    <property type="entry name" value="GT4_WbuB-like"/>
    <property type="match status" value="1"/>
</dbReference>
<dbReference type="InterPro" id="IPR050194">
    <property type="entry name" value="Glycosyltransferase_grp1"/>
</dbReference>
<dbReference type="EMBL" id="QOUI01000007">
    <property type="protein sequence ID" value="RCK69143.1"/>
    <property type="molecule type" value="Genomic_DNA"/>
</dbReference>
<evidence type="ECO:0000256" key="2">
    <source>
        <dbReference type="ARBA" id="ARBA00022679"/>
    </source>
</evidence>
<evidence type="ECO:0000313" key="8">
    <source>
        <dbReference type="Proteomes" id="UP000252770"/>
    </source>
</evidence>
<evidence type="ECO:0000259" key="4">
    <source>
        <dbReference type="Pfam" id="PF00534"/>
    </source>
</evidence>
<proteinExistence type="predicted"/>
<feature type="region of interest" description="Disordered" evidence="3">
    <location>
        <begin position="120"/>
        <end position="167"/>
    </location>
</feature>
<dbReference type="GO" id="GO:0016758">
    <property type="term" value="F:hexosyltransferase activity"/>
    <property type="evidence" value="ECO:0007669"/>
    <property type="project" value="TreeGrafter"/>
</dbReference>
<dbReference type="Pfam" id="PF13524">
    <property type="entry name" value="Glyco_trans_1_2"/>
    <property type="match status" value="1"/>
</dbReference>
<dbReference type="InterPro" id="IPR028098">
    <property type="entry name" value="Glyco_trans_4-like_N"/>
</dbReference>
<feature type="domain" description="Glycosyltransferase subfamily 4-like N-terminal" evidence="6">
    <location>
        <begin position="272"/>
        <end position="452"/>
    </location>
</feature>
<organism evidence="7 8">
    <name type="scientific">Desertihabitans brevis</name>
    <dbReference type="NCBI Taxonomy" id="2268447"/>
    <lineage>
        <taxon>Bacteria</taxon>
        <taxon>Bacillati</taxon>
        <taxon>Actinomycetota</taxon>
        <taxon>Actinomycetes</taxon>
        <taxon>Propionibacteriales</taxon>
        <taxon>Propionibacteriaceae</taxon>
        <taxon>Desertihabitans</taxon>
    </lineage>
</organism>
<dbReference type="GO" id="GO:1901137">
    <property type="term" value="P:carbohydrate derivative biosynthetic process"/>
    <property type="evidence" value="ECO:0007669"/>
    <property type="project" value="UniProtKB-ARBA"/>
</dbReference>
<evidence type="ECO:0000256" key="1">
    <source>
        <dbReference type="ARBA" id="ARBA00022676"/>
    </source>
</evidence>
<keyword evidence="2 7" id="KW-0808">Transferase</keyword>
<dbReference type="InterPro" id="IPR001296">
    <property type="entry name" value="Glyco_trans_1"/>
</dbReference>
<sequence length="1503" mass="164205">MHDDERRDEVELERLLLAEFVRDPQALRRKYQGLLERDKQHRARLEALEEQLAAAEDRARKLKKKRASLEQENSQAAAQLEVFRSEFGWLETQLDALRSSRAVRLARALRRLRRSLRRLRKRLTGRSSAGSRPGTRKASGASTGRRSGSGRRAEGAPEVRDASPRRASEKSLEELFALFHAGPSPARLGDVLNRAWYQHGMLAEPAELVEQHPELVAELAPRAGALARRVLGARRLAGSTFPLPARGGGPAYVPEVGRVMYCAHSTPVFESNGYAMRTRGIASGLAAAGTDVVVVGRSGYPWDAKSQVEKPALRRHVENLDGVDYVHLPGHSLATTPLDHYIQECADAFVREARLQRPSIIHAASNYQLGLAALTAARRLGLPFVYEVRGLWEYTEAVGKPDWKDTERFALHVELETLVAREADRVLAITAQTRDELIRRGVAAEKIHLAENCVDPRAFLPLPQDGAFATSHDIDLGVPVIGYAGSMVPYEGLHLLLQAAASLRGRGARFQVVLAGSGSAEEELRELAEELDLGETVTFLGRLPAEEMPRLMSVLDVVVCPRLSVAVTELVAPLKPLEAMSAGKAVVLSDLAPHRDIAGGAGDRAVLFEAGNADALADVLADLVDQPETRADLGRTARLWCVDERSWSDLATTLQHHHQQVLAAPTTSDLPSVGSLRVGLVADEFTTATLRGTVDVVPLDRGAWREQLAGLDLVFIESAWNGNGGQWHRGVGYYSPEEHRDLAELLEQARRDEIPSIFWNKEDPVHFNRFVRTAAMCDHVFTTDADRVVPYLEASQAVGVVRTASSLPFYAQPAIHNPLPSSRPFETTVAYAGTYYGDRYPERSKQLVKLLEAAEPIGLAIYDRQAAIPDSPYHFPADLRPAVRGALPYDEVLDSYKSHLANLNVNSVTGSPSMFSRRVVEVAASGGVVLSGPGRGITETFGTAIASGDDSAFARAHLRHWAESPIARQREAWLQMRAVLRAHTVETAMIILARTAGIAVEGRSLPAYGVLLPEARSDLVASLTAQSVPPAEVWAGTLSEQDAARLTARGVRVHVAATLSDADPGTAFLAEVREPVDRTYFEDLLLATEFGDWDRIVDLPDHDVTHGEPLAEPVAEPPSGRGLVARSLLGGTSDLAAALHAPAERGLLLRRPGAAHPAPTASADQTSEPSHASARSALKVVVAGHDLKFAAALLGRLEEDGAELRIDQWQSHTVHDPEQSEALLSGADVVFCEWGLGNAVWYSQHVGSDQRLVVRVHSQELRTPHLRAIDHDRVDAYIFVGELVLEAAVRSHGLPREKCHVVPNAVDCAALALEKHPDATHTIGLVGIVPASKRLDLALDVLEGLLADGSDYRLRLKGKRPEDYPWMRNRPQEMAYYDRQLERIERINAAHPSAVLLDGHGPDMANWYRHIGVALSVSDFESFHLTIADGAASGAMPALLAWPGSDLIYPRQWISPTVPALVERIRSAPRDPRAWQAVAQERFAADRVLDDLAARVTGGQHQR</sequence>
<dbReference type="RefSeq" id="WP_114126999.1">
    <property type="nucleotide sequence ID" value="NZ_QOUI01000007.1"/>
</dbReference>
<dbReference type="Proteomes" id="UP000252770">
    <property type="component" value="Unassembled WGS sequence"/>
</dbReference>
<dbReference type="Pfam" id="PF13579">
    <property type="entry name" value="Glyco_trans_4_4"/>
    <property type="match status" value="1"/>
</dbReference>
<dbReference type="Gene3D" id="3.40.50.2000">
    <property type="entry name" value="Glycogen Phosphorylase B"/>
    <property type="match status" value="3"/>
</dbReference>
<evidence type="ECO:0000256" key="3">
    <source>
        <dbReference type="SAM" id="MobiDB-lite"/>
    </source>
</evidence>
<accession>A0A367YTC4</accession>
<comment type="caution">
    <text evidence="7">The sequence shown here is derived from an EMBL/GenBank/DDBJ whole genome shotgun (WGS) entry which is preliminary data.</text>
</comment>
<reference evidence="7 8" key="1">
    <citation type="submission" date="2018-07" db="EMBL/GenBank/DDBJ databases">
        <title>Desertimonas flava gen. nov. sp. nov.</title>
        <authorList>
            <person name="Liu S."/>
        </authorList>
    </citation>
    <scope>NUCLEOTIDE SEQUENCE [LARGE SCALE GENOMIC DNA]</scope>
    <source>
        <strain evidence="7 8">16Sb5-5</strain>
    </source>
</reference>
<dbReference type="SUPFAM" id="SSF53756">
    <property type="entry name" value="UDP-Glycosyltransferase/glycogen phosphorylase"/>
    <property type="match status" value="2"/>
</dbReference>
<feature type="domain" description="Spore protein YkvP/CgeB glycosyl transferase-like" evidence="5">
    <location>
        <begin position="881"/>
        <end position="987"/>
    </location>
</feature>
<dbReference type="InterPro" id="IPR055259">
    <property type="entry name" value="YkvP/CgeB_Glyco_trans-like"/>
</dbReference>
<evidence type="ECO:0000259" key="6">
    <source>
        <dbReference type="Pfam" id="PF13579"/>
    </source>
</evidence>
<dbReference type="PANTHER" id="PTHR45947:SF3">
    <property type="entry name" value="SULFOQUINOVOSYL TRANSFERASE SQD2"/>
    <property type="match status" value="1"/>
</dbReference>
<feature type="domain" description="Glycosyl transferase family 1" evidence="4">
    <location>
        <begin position="472"/>
        <end position="639"/>
    </location>
</feature>
<gene>
    <name evidence="7" type="ORF">DT076_12420</name>
</gene>
<feature type="region of interest" description="Disordered" evidence="3">
    <location>
        <begin position="1153"/>
        <end position="1172"/>
    </location>
</feature>
<dbReference type="Pfam" id="PF00534">
    <property type="entry name" value="Glycos_transf_1"/>
    <property type="match status" value="1"/>
</dbReference>
<keyword evidence="8" id="KW-1185">Reference proteome</keyword>
<keyword evidence="1" id="KW-0328">Glycosyltransferase</keyword>
<dbReference type="PANTHER" id="PTHR45947">
    <property type="entry name" value="SULFOQUINOVOSYL TRANSFERASE SQD2"/>
    <property type="match status" value="1"/>
</dbReference>
<evidence type="ECO:0000259" key="5">
    <source>
        <dbReference type="Pfam" id="PF13524"/>
    </source>
</evidence>